<dbReference type="EMBL" id="MUJZ01067271">
    <property type="protein sequence ID" value="OTF70107.1"/>
    <property type="molecule type" value="Genomic_DNA"/>
</dbReference>
<protein>
    <submittedName>
        <fullName evidence="1">Uncharacterized protein</fullName>
    </submittedName>
</protein>
<dbReference type="Proteomes" id="UP000194236">
    <property type="component" value="Unassembled WGS sequence"/>
</dbReference>
<dbReference type="AlphaFoldDB" id="A0A1Y3AQ19"/>
<organism evidence="1 2">
    <name type="scientific">Euroglyphus maynei</name>
    <name type="common">Mayne's house dust mite</name>
    <dbReference type="NCBI Taxonomy" id="6958"/>
    <lineage>
        <taxon>Eukaryota</taxon>
        <taxon>Metazoa</taxon>
        <taxon>Ecdysozoa</taxon>
        <taxon>Arthropoda</taxon>
        <taxon>Chelicerata</taxon>
        <taxon>Arachnida</taxon>
        <taxon>Acari</taxon>
        <taxon>Acariformes</taxon>
        <taxon>Sarcoptiformes</taxon>
        <taxon>Astigmata</taxon>
        <taxon>Psoroptidia</taxon>
        <taxon>Analgoidea</taxon>
        <taxon>Pyroglyphidae</taxon>
        <taxon>Pyroglyphinae</taxon>
        <taxon>Euroglyphus</taxon>
    </lineage>
</organism>
<reference evidence="1 2" key="1">
    <citation type="submission" date="2017-03" db="EMBL/GenBank/DDBJ databases">
        <title>Genome Survey of Euroglyphus maynei.</title>
        <authorList>
            <person name="Arlian L.G."/>
            <person name="Morgan M.S."/>
            <person name="Rider S.D."/>
        </authorList>
    </citation>
    <scope>NUCLEOTIDE SEQUENCE [LARGE SCALE GENOMIC DNA]</scope>
    <source>
        <strain evidence="1">Arlian Lab</strain>
        <tissue evidence="1">Whole body</tissue>
    </source>
</reference>
<gene>
    <name evidence="1" type="ORF">BLA29_005373</name>
</gene>
<keyword evidence="2" id="KW-1185">Reference proteome</keyword>
<evidence type="ECO:0000313" key="1">
    <source>
        <dbReference type="EMBL" id="OTF70107.1"/>
    </source>
</evidence>
<accession>A0A1Y3AQ19</accession>
<name>A0A1Y3AQ19_EURMA</name>
<sequence length="64" mass="7307">MAPKDEEETKQETLITNWLEMGKYFSEKPHECFANIDGHEVGPAANQMKNSPAFKTFFVVGKMK</sequence>
<comment type="caution">
    <text evidence="1">The sequence shown here is derived from an EMBL/GenBank/DDBJ whole genome shotgun (WGS) entry which is preliminary data.</text>
</comment>
<proteinExistence type="predicted"/>
<evidence type="ECO:0000313" key="2">
    <source>
        <dbReference type="Proteomes" id="UP000194236"/>
    </source>
</evidence>